<keyword evidence="4" id="KW-0677">Repeat</keyword>
<comment type="caution">
    <text evidence="8">The sequence shown here is derived from an EMBL/GenBank/DDBJ whole genome shotgun (WGS) entry which is preliminary data.</text>
</comment>
<name>A0A6M1RK49_9BACT</name>
<keyword evidence="9" id="KW-1185">Reference proteome</keyword>
<dbReference type="GO" id="GO:0007154">
    <property type="term" value="P:cell communication"/>
    <property type="evidence" value="ECO:0007669"/>
    <property type="project" value="InterPro"/>
</dbReference>
<feature type="compositionally biased region" description="Polar residues" evidence="6">
    <location>
        <begin position="82"/>
        <end position="95"/>
    </location>
</feature>
<keyword evidence="2" id="KW-0964">Secreted</keyword>
<dbReference type="InterPro" id="IPR011049">
    <property type="entry name" value="Serralysin-like_metalloprot_C"/>
</dbReference>
<dbReference type="NCBIfam" id="NF012209">
    <property type="entry name" value="LEPR-8K"/>
    <property type="match status" value="1"/>
</dbReference>
<dbReference type="Pfam" id="PF17210">
    <property type="entry name" value="SdrD_B"/>
    <property type="match status" value="3"/>
</dbReference>
<dbReference type="PANTHER" id="PTHR38340:SF1">
    <property type="entry name" value="S-LAYER PROTEIN"/>
    <property type="match status" value="1"/>
</dbReference>
<dbReference type="Gene3D" id="2.150.10.10">
    <property type="entry name" value="Serralysin-like metalloprotease, C-terminal"/>
    <property type="match status" value="8"/>
</dbReference>
<dbReference type="SUPFAM" id="SSF141072">
    <property type="entry name" value="CalX-like"/>
    <property type="match status" value="6"/>
</dbReference>
<evidence type="ECO:0000256" key="3">
    <source>
        <dbReference type="ARBA" id="ARBA00022729"/>
    </source>
</evidence>
<evidence type="ECO:0000313" key="8">
    <source>
        <dbReference type="EMBL" id="NGO40136.1"/>
    </source>
</evidence>
<dbReference type="Proteomes" id="UP000477311">
    <property type="component" value="Unassembled WGS sequence"/>
</dbReference>
<protein>
    <submittedName>
        <fullName evidence="8">LEPR-XLL domain-containing protein</fullName>
    </submittedName>
</protein>
<evidence type="ECO:0000256" key="4">
    <source>
        <dbReference type="ARBA" id="ARBA00022737"/>
    </source>
</evidence>
<feature type="region of interest" description="Disordered" evidence="6">
    <location>
        <begin position="80"/>
        <end position="118"/>
    </location>
</feature>
<dbReference type="EMBL" id="JAAKYA010000081">
    <property type="protein sequence ID" value="NGO40136.1"/>
    <property type="molecule type" value="Genomic_DNA"/>
</dbReference>
<dbReference type="InterPro" id="IPR038081">
    <property type="entry name" value="CalX-like_sf"/>
</dbReference>
<sequence length="6189" mass="645528">MSWADPRREFDLEALEPRILLSADALGASGLRWPGAVSDPLHDDLLRAPPENLTGDVFSCTVAADQNAVLLDDVATVPKAPSGSSCVGQHGTEGQDSGDDLDASRPGAQETGAIDDSDDGFGLGGLSAVAVVSVDVVDVGASGGGAVQVGMVSDQGASSWVAGPVCGEESGQGAGAVVSETLVGACVVVTEEAGVEEAGYAPASSEDGGATPGVVLSPFAARLVETLRAANGPPDGGNEIHLGSGEVLDLGGGVLYLQDGQVLSGSGIVLGGVAGNGVVRPGNSPGHLVVGTFQPGPDAVTEIEIQGPGQGTSYDWIEVTGSAILDGTLKVLFNPQGGYTPALGDTFRVITWPNGGRTGEFARWLGTASIPGRPDWALQPSYTATGLELRIVATPTLAPGGDTVILNALDDLGRVADALDTFGTFAQSLPLVGSDLGNLADMGTGLVNGLRNRLQSVLISLPSAATVTRTIESWDGTSFGGWTFRVRGVLAYFGVSSTDPMWWDVDLELEPGPVNRFLQDVVGGVFGAAFNGPAPAVTVRSAVLLDFSVGRDSGGLILGIDQIGARAVVHATGLGGYGFRFNLPTGSASLSGSGGSVTLEAFVRAEPDPSILSSGRITSATLGRLASGTLAVGDAFNLSKGGTLDAQFPLSGSLTFVGFSLTGSYRVRVESANVFAGAPRLSLEVNSTLTVLGQTLTGSFTFENTGTETLLRASGVSFSIASNGNRVLSVQNGSGTFVLLDSGLAGVVSLDFHLGPVIPGLGVSAGGMTLALNTSAGSVPTVGGEAVNLPAGPYFRVSGNGTLTLSNPQASLQGGFLFEPRDADGVPGQEVAVAVSGLSLTFTDGTNSLLQVTDGTGALVFLGSGLVGDLSAQASLTVPSVTMAGGFRVVLNTTGTAFNRSFEVGGGVVTVDVGPGPLLRVSGTGVTLTVQGIALSGDFGFERRQTLTGGEWVVTVTVSDLSLRFGGLAPDLLVVQGGQGVFLLTAQGLAGTASAAVTLNVPGVTLTGSFTVEVNDAAVAVIETVTVGGSPVTVNLPAGPYLRVRGTGVTLGVFGASLTGDFGFEQRTAQGGGRLILVTASQVGFSFGGGLLTASNGSGTFMITDAGVAGQGQITVAVTAFGSTFSHTFDWSFNTAASAFRQTVGASLTLNLPAGPFQRLDSGPIPVSVQVTVGSYTQSLQGRFILGLVPGSTPYVTVAASQVSATLNAGPVNLHVSGGTGGFVIYASGLAGEVRVAHASLSGAGPLTLTAQNLRLRVNNTGGDVGVADPVVVRVNDDPAENVTLRFEGAYYHNFLAVSGTAELGGLAGGVVLGGNFLIERAVVGGSPVIKVGATDLHFALKAGSFTVVSFDQGSGAFLISGGGIAGEADLQFETGVVGLSGAIRLQLNTTGSPVNVTVTLPGGPRALNLPASLGLVVRVNGHLHVGSFALPFDLVVRVSGGTVEFRDGTTNQLLVSVDSAGNITLGGPLASLSNFDFARATPLEWVTMLRQLWQWLDSFQNSSLFQVTIPFTDGVKLADVLDWPQLFMDTLYKYLVSVELQSRSVFASTVHTGPLSGAQLKIRLNDEPVQTLTVTDTVGDPNSRTGTELVQLLNHAINAAGLAGRLVARINKNQQVVIALRESEIAKNTTLALVDADAVVAGLGFGPGDGNPDTVDQSAVLVERFSTEDLFPAIADVLNDGLLDGDGGVVYDPARRMYTYAVNRTATYTTQDLLGSPTVPFRFSTSLGPIGGATVTGALQFSATVGFQFTLGFDLSAADVPRVFFGQSVPVPVHGRLSADAHFGIYLNDQEPNPLGTFSQLFPITLTAALTNDNSSVADLAADLNSVLATVSYGSGTLGDVLEARAAGGTVVLSAKADQLGIINRIVMIAPRQDPVVTELGFGDQLLDLDNNPATTTDQVAMSRVVSPVRGLFVENASLQASASITTVAPGIQGSIRLGFVEVQTSGGAFGTLAYDGVTPAPVTVSLSLRNQSTGETRLYITELFRNTSSDHIANLVPSVQFGGSFLARLDNITVTGLGFPVPLNNPRISVWIPDITHLEYNPDPYDPVSNPRGMFVTYPSLGGLDNLSRLNFVTIIRALQAVADNLSRLSAFSFLDEPLPFVNLSVHDMLDYAGRIAEWLDGVSAAGSQSTLQNTLAELKRQIDVLFHLDPGILSVTLNENGVPASSLVTSGGSSSTPSSLLINYDGDNNAFRITATSNGTALNGTVVRIVGDATITDATARAAWDGNQKLLTIRIQPGRTTAAAVVSAINALGSPWNAALAPPDNPASGNDGSGTITTAALEFTLHFTTAYSNSLPLNLDLQELLRHVAGDNPTLRAFLQFATTLVQIKGEGQLTVSASADLQLKFGLDITDPLRPRPYLGDATAVTLLARVAGTQINLEASMGAVFGIFIRDGTVTVDRDGSPDTGPAQGDRGAEFRLGLRDPNGDGRLYLDEDWLNGEVVDLRLEGGVSARLPVFAPLESTPLGGNADQNGDGYPDHYLVVEIPDLVRLFIEEAVNTRADGPVKVVPFAGLHNDLRIQSNGSITNYRILFLDDQSGDTALASYDTATNTLTVRIDLGTTRAVVALAAIQNAVGAGGAFAASALTADDDGDPNTASNNGNGRLQNVLLIAPDFSRLFDGLELCDVIANSIDEILAGLDRFLGLIEDGLKSVVYNTRLPLIGNGLQGAANFIGEFRNGLLRELRAEVRAAGGNGLTALENAIKKALWNSLGPGGLNLLVNYETGGPLDPAAGFSQLDVVLDCETGLVVNIRLARTLALLDTTQNPIDFDIGVPGFGLSVDGNVVLSLGFDWKFGFGVDLTHGFYFNTSAPATAPELQIFFRAEIPGLHASGQLFFLQLDVMDDAEAPSFFEGFFRVDLKDPNRDGKLTMAELFSSGTQFGDILHAVLGAEARINLDLIASFGGNTAFPRVLADFTLTWVASTDQGIRPPVIDFTNIRLDLGTFVSDFLGPILREIRKVTEPIQPLIDIVTMRLPVLSDLMGRTVTILDLAASFGYLEPSTVRFIQNVLQVVDLINQLDGLGEGTILIPFGSFRLAEGPDGRRTEIQSLEALASQTFRDIAAAAQAATGPGASSTYTSKVAGFVGDVGSLDNFSVPVFQNPTELFNLFIGEPVRLIEWRMPTFRFKFTYTQSIPIYPPLYAKFGGTIGADINIGFGYDTFGIQKFISSADKNFLDILDGFYVLDFDASGRDQPEVRLYGELFAGAEINLVVVKAGVQGGLGFEVTFDLNDINDDGRVRVSEIIANAQQDPRCIFNIEGRIYVFLEAFLKIDLFFFSIDKTWRFAEITLFSIEITCPEPVLAEKQGTDLLLNIGSRAARRLEIDTSDGSETFIVRHVSGSAGAETVEVQWRNWKQTFEGVARIIVEDAGQGNDYLDFRGVLATVEVRGGPGNDTIFLGDGPNSRAWGDEGDDFIVASPVSGVTGVILYGGPGNDTLIAGASAIVIYGGPGHDIITGSPEADELYGDDGNDIIRGGAGDDILRGGRGNDELHGEDGNDWLRGDDGNDVLYGGVGDDVLEGGAGDDRLFGGAGNDILLGGPGSDWINGHGGVDLLIGDDDPDVPITINGLSITAANLSALRAAVAAIPTAGLTVRNLPGAQSTARGNDTLIGGGNVDMIFGGPGNDIIYGGNFMNKGETTVIEEDHNDFIDGGPGDDVIFGDDSMGRTGDRDTGISIQSAIFYDLNQNGIRDPDETGFGGVTVTLYRNDGLLIGSTRTEVDGSFRFTGLDPDRYYLTFSPVPGMTWVSQFGGGATNPEEAANDSDVYPDGALAGRTPDFQLTFEETERNIAAGYQGPSVLSVENVSVIEGNSGQTTVTLRVTLSGPQRVPVSVRYATADGNDPDPYRNATADSGDYIGASGVLTFAPGETVKTLSFVVLGDLIYEEHQQFRVLFSDPSPGIQIPASAAVALVTIINDDPVPVINAGDYVPPSTLLPDGTRVWLVPEDTVAEFVITLSNPSEYPITVQYLVDSAYDCGCDPNPAKPYPLYPDGDYVQPAPGTLAFQPGETAKRITVSLRQDSLDEYDESFYVELFNPTYARIGKARGYGIIPDDDAPVSVSIHKPGDPGIFAISVFEGNGGYVLVPVEVTLSAPSGKTVTVSYATAPGTAVETVYSGDLADAPDYLANPNEGMPVQDRVLVFAPGETSKILTIKVFGDTRAEPDEFFFVNLLNAENAVVAADPASESNHFVINIVDDDGPVAVDAGPWSVYFGQATFVVQEPVSGTAYAWITLHRTPGSSQPVAVFYTQNGTATAGSDYTAVQRHVVYFRGNETTKLVPIAIHADGVTEGDETVLLFLRNPTGGPVRAGPDTATLVIRDADLPVVSVEAPFLGLSYDSVKGIWVPVYGVVEGTGAGTTTANFTIRLSGPAPPGGVYVDWTTVSSTARAGQDFTAASGTAFIPAGGTSTVVSVAVTRDAQPEVTERFGLRLSNPVRAVLHPHQFVASSPIYDDDLYTVQGVVFHDANGNGFRDIGEAGIANVTVEITWMQNGVNQVATVKTDNNGVYRHPVALGPVSVRVDGATVKSPWQKGFGPYLLMGWSGTWTNTTNNENQSVTFEGITGLSPFSPVGYRNSLSLGVQEGSTREVGRGGTDDTIFGGPGNDRIDAGGGDDHVVGGHWQTATDTNMPVNRTAYDAEVVVVTSSTNLASEYGLPPGSTLHPIYDDGPIFAVRPQLFPGRIRGEIWRDLNLNNVQDPGDSLLTEGVLVTLLDAAGNPVNAVFTTTGIYEFTNLYIDPNPANPSRYVVEFELPNGYTFVSANVGDANPVTDASAVDSDAEFVNRTRVIELTPSNPQKLTIDAGVVPAGQYAEVGNYQFSRGTYSVSEVQPGYVEITVLRGGATTAGVVVARTLDGTGPNGAVSAPPAARNFTATTVVLVFDVGETVKTFRIPIHNRNLGFTEFRYFTLTLHDATGRPCDTATVYIVGAANPTVTDDDFILGGADWDILLGDSGSIPAYAVTGPWAEMDQPTRLGRIERFGGPGHDVIDAGPGADFVDGQLGDDRLAGGDGVDIVLGGLGDDRIEVGQGDDDIRGDPGRDTVISRRPVPGIVLTPATLTHQHWLGGSLVPLNVHTLRDDLEVAELYGDAQDNRFDLNGWTRTAIIHGSGGTDTLLVTNDTDMVLKDATAWERLFWILWMGFPKDAALALPTGATYHLASLENVTLQGGPSANVLDASGYSRSVTFVATAGNDTYWGGSAGDVFRFVVNQPLGVITLRGNGGADTLDFSGTPDGVVLDMAILNTVQTVHPDLDLILLDEIENAVGGDGDDVLLGNSLDNVLQGGPGNDWLEGRAGSETYVFDTDLPWGDETVVEHLGDPGVDTLDFSGTTTRSIQLNLGLVGVFQTVNDHLRLQLVGEGIEVVRGGALDDVIRGNSNHNRLEGGPGNDLLDGKGGDDWLDGGPGNDILLGGEGTDRIVESANTDFVLTDHELRRGTGEVDILERIEIAHLTGGPGNNTFILTGWTGQGSLDGGGGLDTVVWAADGDFFLTDTGLAVSVASGPMILNSIEQARLIGGEGNNLLDASGFSGRAILVGGLGNDTIIGGSGPDILMGGPGDDTLTGGRGNDVIDGGTGVNLLIEDLSGAVWPVEFVVQNRRLFITQRDPAPTPTDDSIYEVDQLDGIQQMLLIGSGQDDSFDISGWTAGALTLWGGGGTQDTLRLLLPVPGAPAPAGSTVTLTSTSVTFTGAGGSITFVSVERAVLTGTERDDVFDLRQFTGTAWVYAGDGNDLILDGPGANWYEGGPGDDRFKFFPDGSAGPDLNVILGGPGSDTIDLSAFSTAVTVDLGLLGVTQTVVAGELYFLLLAEDLENLIGGSGNDNLRGNSLDNVLTGGPGQDNLDGAGGVDTVVETADADFILTNSTLTIGGVTDTLTSIERARLTGGPGNNLLDASAFGGSVTLIGGEGNDVLIGGAGSDILVGGPGDDILRGGPGNDVYRFDVDDVLGQDIVDEVPGAGFDMLDFSETSSVGVTVRLGVTSPQTVAAGRLVLTLIHDNSIEYLRGGDGDDVLEGNALDNYISGGRGNDQILGGAGTDTVFESRDAHMTLTDTTLRIGSELNQLNSMERAVLVGGAGANVLDASLFTGVAILYGMEGDDTLYGGSGNDELYGGDGNDTLRGNGGDDLLVGGRGNDVYIFDLSFEQGTDTVVEWPGEGYADMLLGIGLSGLVVNLHTSAPQAFIHLVLILNPASTVEYSF</sequence>
<dbReference type="GO" id="GO:0016020">
    <property type="term" value="C:membrane"/>
    <property type="evidence" value="ECO:0007669"/>
    <property type="project" value="InterPro"/>
</dbReference>
<dbReference type="PROSITE" id="PS00330">
    <property type="entry name" value="HEMOLYSIN_CALCIUM"/>
    <property type="match status" value="12"/>
</dbReference>
<dbReference type="SUPFAM" id="SSF117074">
    <property type="entry name" value="Hypothetical protein PA1324"/>
    <property type="match status" value="3"/>
</dbReference>
<dbReference type="Pfam" id="PF03160">
    <property type="entry name" value="Calx-beta"/>
    <property type="match status" value="6"/>
</dbReference>
<dbReference type="Pfam" id="PF00353">
    <property type="entry name" value="HemolysinCabind"/>
    <property type="match status" value="15"/>
</dbReference>
<dbReference type="GO" id="GO:0005509">
    <property type="term" value="F:calcium ion binding"/>
    <property type="evidence" value="ECO:0007669"/>
    <property type="project" value="InterPro"/>
</dbReference>
<dbReference type="PRINTS" id="PR00313">
    <property type="entry name" value="CABNDNGRPT"/>
</dbReference>
<feature type="domain" description="Calx-beta" evidence="7">
    <location>
        <begin position="4796"/>
        <end position="4907"/>
    </location>
</feature>
<keyword evidence="5" id="KW-0106">Calcium</keyword>
<feature type="domain" description="Calx-beta" evidence="7">
    <location>
        <begin position="3787"/>
        <end position="3894"/>
    </location>
</feature>
<dbReference type="GO" id="GO:0005576">
    <property type="term" value="C:extracellular region"/>
    <property type="evidence" value="ECO:0007669"/>
    <property type="project" value="UniProtKB-SubCell"/>
</dbReference>
<dbReference type="InterPro" id="IPR003644">
    <property type="entry name" value="Calx_beta"/>
</dbReference>
<dbReference type="InterPro" id="IPR018511">
    <property type="entry name" value="Hemolysin-typ_Ca-bd_CS"/>
</dbReference>
<keyword evidence="3" id="KW-0732">Signal</keyword>
<evidence type="ECO:0000313" key="9">
    <source>
        <dbReference type="Proteomes" id="UP000477311"/>
    </source>
</evidence>
<dbReference type="InterPro" id="IPR013783">
    <property type="entry name" value="Ig-like_fold"/>
</dbReference>
<gene>
    <name evidence="8" type="ORF">G4L39_12135</name>
</gene>
<dbReference type="InterPro" id="IPR053786">
    <property type="entry name" value="LEPRxLL_CS"/>
</dbReference>
<evidence type="ECO:0000256" key="1">
    <source>
        <dbReference type="ARBA" id="ARBA00004613"/>
    </source>
</evidence>
<dbReference type="InterPro" id="IPR050557">
    <property type="entry name" value="RTX_toxin/Mannuronan_C5-epim"/>
</dbReference>
<dbReference type="PROSITE" id="PS00018">
    <property type="entry name" value="EF_HAND_1"/>
    <property type="match status" value="1"/>
</dbReference>
<evidence type="ECO:0000259" key="7">
    <source>
        <dbReference type="SMART" id="SM00237"/>
    </source>
</evidence>
<dbReference type="Gene3D" id="2.60.40.2030">
    <property type="match status" value="6"/>
</dbReference>
<organism evidence="8 9">
    <name type="scientific">Limisphaera ngatamarikiensis</name>
    <dbReference type="NCBI Taxonomy" id="1324935"/>
    <lineage>
        <taxon>Bacteria</taxon>
        <taxon>Pseudomonadati</taxon>
        <taxon>Verrucomicrobiota</taxon>
        <taxon>Verrucomicrobiia</taxon>
        <taxon>Limisphaerales</taxon>
        <taxon>Limisphaeraceae</taxon>
        <taxon>Limisphaera</taxon>
    </lineage>
</organism>
<evidence type="ECO:0000256" key="6">
    <source>
        <dbReference type="SAM" id="MobiDB-lite"/>
    </source>
</evidence>
<accession>A0A6M1RK49</accession>
<feature type="domain" description="Calx-beta" evidence="7">
    <location>
        <begin position="4045"/>
        <end position="4170"/>
    </location>
</feature>
<reference evidence="8 9" key="1">
    <citation type="submission" date="2020-02" db="EMBL/GenBank/DDBJ databases">
        <title>Draft genome sequence of Limisphaera ngatamarikiensis NGM72.4T, a thermophilic Verrucomicrobia grouped in subdivision 3.</title>
        <authorList>
            <person name="Carere C.R."/>
            <person name="Steen J."/>
            <person name="Hugenholtz P."/>
            <person name="Stott M.B."/>
        </authorList>
    </citation>
    <scope>NUCLEOTIDE SEQUENCE [LARGE SCALE GENOMIC DNA]</scope>
    <source>
        <strain evidence="8 9">NGM72.4</strain>
    </source>
</reference>
<feature type="domain" description="Calx-beta" evidence="7">
    <location>
        <begin position="4311"/>
        <end position="4429"/>
    </location>
</feature>
<dbReference type="RefSeq" id="WP_165108453.1">
    <property type="nucleotide sequence ID" value="NZ_JAAKYA010000081.1"/>
</dbReference>
<dbReference type="Gene3D" id="2.60.40.10">
    <property type="entry name" value="Immunoglobulins"/>
    <property type="match status" value="3"/>
</dbReference>
<dbReference type="PANTHER" id="PTHR38340">
    <property type="entry name" value="S-LAYER PROTEIN"/>
    <property type="match status" value="1"/>
</dbReference>
<evidence type="ECO:0000256" key="2">
    <source>
        <dbReference type="ARBA" id="ARBA00022525"/>
    </source>
</evidence>
<dbReference type="SMART" id="SM00237">
    <property type="entry name" value="Calx_beta"/>
    <property type="match status" value="5"/>
</dbReference>
<evidence type="ECO:0000256" key="5">
    <source>
        <dbReference type="ARBA" id="ARBA00022837"/>
    </source>
</evidence>
<dbReference type="InterPro" id="IPR018247">
    <property type="entry name" value="EF_Hand_1_Ca_BS"/>
</dbReference>
<feature type="domain" description="Calx-beta" evidence="7">
    <location>
        <begin position="4188"/>
        <end position="4295"/>
    </location>
</feature>
<comment type="subcellular location">
    <subcellularLocation>
        <location evidence="1">Secreted</location>
    </subcellularLocation>
</comment>
<dbReference type="InterPro" id="IPR033764">
    <property type="entry name" value="Sdr_B"/>
</dbReference>
<dbReference type="SUPFAM" id="SSF51120">
    <property type="entry name" value="beta-Roll"/>
    <property type="match status" value="12"/>
</dbReference>
<proteinExistence type="predicted"/>
<dbReference type="InterPro" id="IPR001343">
    <property type="entry name" value="Hemolysn_Ca-bd"/>
</dbReference>